<dbReference type="AlphaFoldDB" id="A0A7H9AUZ5"/>
<dbReference type="Gene3D" id="1.10.10.10">
    <property type="entry name" value="Winged helix-like DNA-binding domain superfamily/Winged helix DNA-binding domain"/>
    <property type="match status" value="1"/>
</dbReference>
<evidence type="ECO:0000256" key="1">
    <source>
        <dbReference type="ARBA" id="ARBA00023015"/>
    </source>
</evidence>
<dbReference type="PANTHER" id="PTHR42756">
    <property type="entry name" value="TRANSCRIPTIONAL REGULATOR, MARR"/>
    <property type="match status" value="1"/>
</dbReference>
<dbReference type="PROSITE" id="PS50995">
    <property type="entry name" value="HTH_MARR_2"/>
    <property type="match status" value="1"/>
</dbReference>
<dbReference type="InterPro" id="IPR036388">
    <property type="entry name" value="WH-like_DNA-bd_sf"/>
</dbReference>
<feature type="domain" description="HTH marR-type" evidence="4">
    <location>
        <begin position="1"/>
        <end position="122"/>
    </location>
</feature>
<reference evidence="5 6" key="1">
    <citation type="journal article" date="2006" name="Int. J. Syst. Evol. Microbiol.">
        <title>Costertonia aggregata gen. nov., sp. nov., a mesophilic marine bacterium of the family Flavobacteriaceae, isolated from a mature biofilm.</title>
        <authorList>
            <person name="Kwon K.K."/>
            <person name="Lee Y.K."/>
            <person name="Lee H.K."/>
        </authorList>
    </citation>
    <scope>NUCLEOTIDE SEQUENCE [LARGE SCALE GENOMIC DNA]</scope>
    <source>
        <strain evidence="5 6">KCCM 42265</strain>
    </source>
</reference>
<accession>A0A7H9AUZ5</accession>
<organism evidence="5 6">
    <name type="scientific">Costertonia aggregata</name>
    <dbReference type="NCBI Taxonomy" id="343403"/>
    <lineage>
        <taxon>Bacteria</taxon>
        <taxon>Pseudomonadati</taxon>
        <taxon>Bacteroidota</taxon>
        <taxon>Flavobacteriia</taxon>
        <taxon>Flavobacteriales</taxon>
        <taxon>Flavobacteriaceae</taxon>
        <taxon>Costertonia</taxon>
    </lineage>
</organism>
<dbReference type="Pfam" id="PF01047">
    <property type="entry name" value="MarR"/>
    <property type="match status" value="1"/>
</dbReference>
<dbReference type="PANTHER" id="PTHR42756:SF1">
    <property type="entry name" value="TRANSCRIPTIONAL REPRESSOR OF EMRAB OPERON"/>
    <property type="match status" value="1"/>
</dbReference>
<dbReference type="InterPro" id="IPR000835">
    <property type="entry name" value="HTH_MarR-typ"/>
</dbReference>
<protein>
    <submittedName>
        <fullName evidence="5">MarR family transcriptional regulator</fullName>
    </submittedName>
</protein>
<dbReference type="Proteomes" id="UP000509302">
    <property type="component" value="Chromosome"/>
</dbReference>
<sequence length="135" mass="15663">MVDYHLQEAFHKNGLDLTKEQMVVLKKLYEEDGLNQNELASLTFRDKSSLARLLAKMESKKYIVREQNADDKRVNDIYITKTGKLLFEKTRPIIKMVIDIMEDGVSVVEKDMMIAILQKIQYNLAEKTTPITKIV</sequence>
<evidence type="ECO:0000256" key="3">
    <source>
        <dbReference type="ARBA" id="ARBA00023163"/>
    </source>
</evidence>
<dbReference type="GO" id="GO:0003700">
    <property type="term" value="F:DNA-binding transcription factor activity"/>
    <property type="evidence" value="ECO:0007669"/>
    <property type="project" value="InterPro"/>
</dbReference>
<dbReference type="SUPFAM" id="SSF46785">
    <property type="entry name" value="Winged helix' DNA-binding domain"/>
    <property type="match status" value="1"/>
</dbReference>
<dbReference type="InterPro" id="IPR036390">
    <property type="entry name" value="WH_DNA-bd_sf"/>
</dbReference>
<dbReference type="EMBL" id="CP058595">
    <property type="protein sequence ID" value="QLG47266.1"/>
    <property type="molecule type" value="Genomic_DNA"/>
</dbReference>
<name>A0A7H9AUZ5_9FLAO</name>
<evidence type="ECO:0000256" key="2">
    <source>
        <dbReference type="ARBA" id="ARBA00023125"/>
    </source>
</evidence>
<keyword evidence="6" id="KW-1185">Reference proteome</keyword>
<keyword evidence="2" id="KW-0238">DNA-binding</keyword>
<gene>
    <name evidence="5" type="ORF">HYG79_10895</name>
</gene>
<dbReference type="SMART" id="SM00347">
    <property type="entry name" value="HTH_MARR"/>
    <property type="match status" value="1"/>
</dbReference>
<dbReference type="PRINTS" id="PR00598">
    <property type="entry name" value="HTHMARR"/>
</dbReference>
<evidence type="ECO:0000313" key="6">
    <source>
        <dbReference type="Proteomes" id="UP000509302"/>
    </source>
</evidence>
<keyword evidence="3" id="KW-0804">Transcription</keyword>
<dbReference type="GO" id="GO:0003677">
    <property type="term" value="F:DNA binding"/>
    <property type="evidence" value="ECO:0007669"/>
    <property type="project" value="UniProtKB-KW"/>
</dbReference>
<evidence type="ECO:0000259" key="4">
    <source>
        <dbReference type="PROSITE" id="PS50995"/>
    </source>
</evidence>
<dbReference type="KEGG" id="cagg:HYG79_10895"/>
<evidence type="ECO:0000313" key="5">
    <source>
        <dbReference type="EMBL" id="QLG47266.1"/>
    </source>
</evidence>
<proteinExistence type="predicted"/>
<keyword evidence="1" id="KW-0805">Transcription regulation</keyword>